<protein>
    <submittedName>
        <fullName evidence="1">Uncharacterized protein</fullName>
    </submittedName>
</protein>
<accession>A0A0F9CWH0</accession>
<gene>
    <name evidence="1" type="ORF">LCGC14_2273280</name>
</gene>
<dbReference type="EMBL" id="LAZR01031471">
    <property type="protein sequence ID" value="KKL53654.1"/>
    <property type="molecule type" value="Genomic_DNA"/>
</dbReference>
<reference evidence="1" key="1">
    <citation type="journal article" date="2015" name="Nature">
        <title>Complex archaea that bridge the gap between prokaryotes and eukaryotes.</title>
        <authorList>
            <person name="Spang A."/>
            <person name="Saw J.H."/>
            <person name="Jorgensen S.L."/>
            <person name="Zaremba-Niedzwiedzka K."/>
            <person name="Martijn J."/>
            <person name="Lind A.E."/>
            <person name="van Eijk R."/>
            <person name="Schleper C."/>
            <person name="Guy L."/>
            <person name="Ettema T.J."/>
        </authorList>
    </citation>
    <scope>NUCLEOTIDE SEQUENCE</scope>
</reference>
<comment type="caution">
    <text evidence="1">The sequence shown here is derived from an EMBL/GenBank/DDBJ whole genome shotgun (WGS) entry which is preliminary data.</text>
</comment>
<sequence length="110" mass="12219">MVWRTEDGLRAGYTLRSVDGAKLRLLIADDPALAREVIATVKPTSLEHHPSGWLAREVLEPEWAIAEAKRSAAAMAIELREGVLDPVIDALDSNRRLPGFCNWPIPFMLC</sequence>
<dbReference type="AlphaFoldDB" id="A0A0F9CWH0"/>
<proteinExistence type="predicted"/>
<evidence type="ECO:0000313" key="1">
    <source>
        <dbReference type="EMBL" id="KKL53654.1"/>
    </source>
</evidence>
<name>A0A0F9CWH0_9ZZZZ</name>
<organism evidence="1">
    <name type="scientific">marine sediment metagenome</name>
    <dbReference type="NCBI Taxonomy" id="412755"/>
    <lineage>
        <taxon>unclassified sequences</taxon>
        <taxon>metagenomes</taxon>
        <taxon>ecological metagenomes</taxon>
    </lineage>
</organism>